<name>A0A6N4R026_BLAVI</name>
<dbReference type="Proteomes" id="UP000320948">
    <property type="component" value="Unassembled WGS sequence"/>
</dbReference>
<accession>A0A6N4R026</accession>
<dbReference type="AlphaFoldDB" id="A0A6N4R026"/>
<reference evidence="1 2" key="1">
    <citation type="journal article" date="2017" name="Nat. Commun.">
        <title>In situ click chemistry generation of cyclooxygenase-2 inhibitors.</title>
        <authorList>
            <person name="Bhardwaj A."/>
            <person name="Kaur J."/>
            <person name="Wuest M."/>
            <person name="Wuest F."/>
        </authorList>
    </citation>
    <scope>NUCLEOTIDE SEQUENCE [LARGE SCALE GENOMIC DNA]</scope>
    <source>
        <strain evidence="1">S2_018_000_R2_106</strain>
    </source>
</reference>
<proteinExistence type="predicted"/>
<sequence>MNVFSRFRKITETGPPSMIVNPLMKAEQAVTRQRLERLTDDERRLINDALDMLTWEELETLIPESNLNPTSKARIDMENTVFYLQDKDDDAARTTIRLLQQLGLHTATFKRPDFRFEGRKV</sequence>
<gene>
    <name evidence="1" type="ORF">DI628_07905</name>
</gene>
<dbReference type="EMBL" id="VAFM01000002">
    <property type="protein sequence ID" value="TKW60805.1"/>
    <property type="molecule type" value="Genomic_DNA"/>
</dbReference>
<evidence type="ECO:0000313" key="1">
    <source>
        <dbReference type="EMBL" id="TKW60805.1"/>
    </source>
</evidence>
<organism evidence="1 2">
    <name type="scientific">Blastochloris viridis</name>
    <name type="common">Rhodopseudomonas viridis</name>
    <dbReference type="NCBI Taxonomy" id="1079"/>
    <lineage>
        <taxon>Bacteria</taxon>
        <taxon>Pseudomonadati</taxon>
        <taxon>Pseudomonadota</taxon>
        <taxon>Alphaproteobacteria</taxon>
        <taxon>Hyphomicrobiales</taxon>
        <taxon>Blastochloridaceae</taxon>
        <taxon>Blastochloris</taxon>
    </lineage>
</organism>
<comment type="caution">
    <text evidence="1">The sequence shown here is derived from an EMBL/GenBank/DDBJ whole genome shotgun (WGS) entry which is preliminary data.</text>
</comment>
<protein>
    <submittedName>
        <fullName evidence="1">Uncharacterized protein</fullName>
    </submittedName>
</protein>
<evidence type="ECO:0000313" key="2">
    <source>
        <dbReference type="Proteomes" id="UP000320948"/>
    </source>
</evidence>